<proteinExistence type="predicted"/>
<name>A0AAF1KIQ9_9HYPH</name>
<reference evidence="1 2" key="1">
    <citation type="journal article" date="2018" name="Sci. Rep.">
        <title>Rhizobium tumorigenes sp. nov., a novel plant tumorigenic bacterium isolated from cane gall tumors on thornless blackberry.</title>
        <authorList>
            <person name="Kuzmanovi N."/>
            <person name="Smalla K."/>
            <person name="Gronow S."/>
            <person name="PuBawska J."/>
        </authorList>
    </citation>
    <scope>NUCLEOTIDE SEQUENCE [LARGE SCALE GENOMIC DNA]</scope>
    <source>
        <strain evidence="1 2">1078</strain>
    </source>
</reference>
<evidence type="ECO:0000313" key="1">
    <source>
        <dbReference type="EMBL" id="WFR96813.1"/>
    </source>
</evidence>
<accession>A0AAF1KIQ9</accession>
<sequence length="308" mass="33926">MALEVSAHCDWSKHSGKRWMSTAIRADGKWLIAAPELVGDTATLFRRLAGRSQQSGSLLVGFDFPIGLPKAYAAHAGIASFREAIAQFGKGDWSDWYDVADQRHQISHRRPFYPMRPGGTARAHLYDALGILKSDDLLRECERATPYRPAGCSLFWTLGGNQVGKGAIAGWQEIIAPALDQIGIWPFDGALAELTSSRSVVICETYPADVYSLVGMKKGWGSKRRQEDRQRVGLSILEWAKERQDIETTAIVDCLRDGFGADNSGEDRFDAVVGLLGMLEVATGRRPEGSPDSDSVKRVEGWILGHHR</sequence>
<dbReference type="KEGG" id="rtu:PR017_06765"/>
<dbReference type="AlphaFoldDB" id="A0AAF1KIQ9"/>
<gene>
    <name evidence="1" type="ORF">PR017_06765</name>
</gene>
<protein>
    <submittedName>
        <fullName evidence="1">DUF429 domain-containing protein</fullName>
    </submittedName>
</protein>
<keyword evidence="2" id="KW-1185">Reference proteome</keyword>
<dbReference type="RefSeq" id="WP_111215694.1">
    <property type="nucleotide sequence ID" value="NZ_CP117255.1"/>
</dbReference>
<dbReference type="Proteomes" id="UP000249499">
    <property type="component" value="Chromosome"/>
</dbReference>
<organism evidence="1 2">
    <name type="scientific">Rhizobium tumorigenes</name>
    <dbReference type="NCBI Taxonomy" id="2041385"/>
    <lineage>
        <taxon>Bacteria</taxon>
        <taxon>Pseudomonadati</taxon>
        <taxon>Pseudomonadota</taxon>
        <taxon>Alphaproteobacteria</taxon>
        <taxon>Hyphomicrobiales</taxon>
        <taxon>Rhizobiaceae</taxon>
        <taxon>Rhizobium/Agrobacterium group</taxon>
        <taxon>Rhizobium</taxon>
    </lineage>
</organism>
<evidence type="ECO:0000313" key="2">
    <source>
        <dbReference type="Proteomes" id="UP000249499"/>
    </source>
</evidence>
<dbReference type="EMBL" id="CP117255">
    <property type="protein sequence ID" value="WFR96813.1"/>
    <property type="molecule type" value="Genomic_DNA"/>
</dbReference>
<reference evidence="2" key="2">
    <citation type="journal article" date="2023" name="MicrobiologyOpen">
        <title>Genomics of the tumorigenes clade of the family Rhizobiaceae and description of Rhizobium rhododendri sp. nov.</title>
        <authorList>
            <person name="Kuzmanovic N."/>
            <person name="diCenzo G.C."/>
            <person name="Bunk B."/>
            <person name="Sproeer C."/>
            <person name="Fruehling A."/>
            <person name="Neumann-Schaal M."/>
            <person name="Overmann J."/>
            <person name="Smalla K."/>
        </authorList>
    </citation>
    <scope>NUCLEOTIDE SEQUENCE [LARGE SCALE GENOMIC DNA]</scope>
    <source>
        <strain evidence="2">1078</strain>
    </source>
</reference>